<dbReference type="PANTHER" id="PTHR23108:SF0">
    <property type="entry name" value="METHYLTRANSFERASE-LIKE PROTEIN 22"/>
    <property type="match status" value="1"/>
</dbReference>
<organism evidence="11 12">
    <name type="scientific">Glaucidium brasilianum</name>
    <name type="common">Ferruginous pygmy-owl</name>
    <dbReference type="NCBI Taxonomy" id="78217"/>
    <lineage>
        <taxon>Eukaryota</taxon>
        <taxon>Metazoa</taxon>
        <taxon>Chordata</taxon>
        <taxon>Craniata</taxon>
        <taxon>Vertebrata</taxon>
        <taxon>Euteleostomi</taxon>
        <taxon>Archelosauria</taxon>
        <taxon>Archosauria</taxon>
        <taxon>Dinosauria</taxon>
        <taxon>Saurischia</taxon>
        <taxon>Theropoda</taxon>
        <taxon>Coelurosauria</taxon>
        <taxon>Aves</taxon>
        <taxon>Neognathae</taxon>
        <taxon>Neoaves</taxon>
        <taxon>Telluraves</taxon>
        <taxon>Strigiformes</taxon>
        <taxon>Strigidae</taxon>
        <taxon>Glaucidium</taxon>
    </lineage>
</organism>
<evidence type="ECO:0000256" key="9">
    <source>
        <dbReference type="ARBA" id="ARBA00062954"/>
    </source>
</evidence>
<sequence>MVDVKEEEMDKPTFKSDTVLSDVHLHCPNKRHLMVRLNAVGQPVFLSYFKLLWNTEDLASEKHVREAITEREHQYGCGDEQCDKDRNDLKKERELNSEGLEALLDDDGDLEVVRRPRSASDLEAEGLLRDRVYPVILMKGKEDAFEDEERECTCSDVVKIEHTMATPLEDVGKQVWRAAFLLADYILFKQDIFRCCLVLELGGGTGITSIIMGTVAKRVYCTDVGEDLLAMCEQNVALNKHLLKLGRGEVKVKELDWLKDEFCTAPEAPYSWSEEEIADLHDHCTVIMAADVFYDDDLTDALFRTLYRITHNLRKSCTIYLALEKRLNFTLRHMDVTCEAYSHFRNTLNDLENLQDRKMKYTVEPIKLDFCQFLVYERIEQL</sequence>
<dbReference type="Gene3D" id="3.40.50.150">
    <property type="entry name" value="Vaccinia Virus protein VP39"/>
    <property type="match status" value="1"/>
</dbReference>
<dbReference type="EMBL" id="VXAP01000072">
    <property type="protein sequence ID" value="NXL29686.1"/>
    <property type="molecule type" value="Genomic_DNA"/>
</dbReference>
<feature type="non-terminal residue" evidence="11">
    <location>
        <position position="382"/>
    </location>
</feature>
<dbReference type="SUPFAM" id="SSF53335">
    <property type="entry name" value="S-adenosyl-L-methionine-dependent methyltransferases"/>
    <property type="match status" value="1"/>
</dbReference>
<gene>
    <name evidence="11" type="primary">Mettl22</name>
    <name evidence="11" type="ORF">GLABRA_R03574</name>
</gene>
<keyword evidence="4" id="KW-0808">Transferase</keyword>
<protein>
    <recommendedName>
        <fullName evidence="10">Methyltransferase-like protein 22</fullName>
    </recommendedName>
</protein>
<reference evidence="11 12" key="1">
    <citation type="submission" date="2019-09" db="EMBL/GenBank/DDBJ databases">
        <title>Bird 10,000 Genomes (B10K) Project - Family phase.</title>
        <authorList>
            <person name="Zhang G."/>
        </authorList>
    </citation>
    <scope>NUCLEOTIDE SEQUENCE [LARGE SCALE GENOMIC DNA]</scope>
    <source>
        <strain evidence="11">B10K-DU-008-63</strain>
    </source>
</reference>
<name>A0A7L0RIJ3_GLABR</name>
<keyword evidence="6" id="KW-0539">Nucleus</keyword>
<evidence type="ECO:0000256" key="8">
    <source>
        <dbReference type="ARBA" id="ARBA00061229"/>
    </source>
</evidence>
<dbReference type="InterPro" id="IPR029063">
    <property type="entry name" value="SAM-dependent_MTases_sf"/>
</dbReference>
<evidence type="ECO:0000256" key="5">
    <source>
        <dbReference type="ARBA" id="ARBA00022691"/>
    </source>
</evidence>
<comment type="similarity">
    <text evidence="8">Belongs to the methyltransferase superfamily. METTL22 family.</text>
</comment>
<dbReference type="GO" id="GO:0005634">
    <property type="term" value="C:nucleus"/>
    <property type="evidence" value="ECO:0007669"/>
    <property type="project" value="UniProtKB-SubCell"/>
</dbReference>
<evidence type="ECO:0000313" key="12">
    <source>
        <dbReference type="Proteomes" id="UP000591073"/>
    </source>
</evidence>
<evidence type="ECO:0000256" key="1">
    <source>
        <dbReference type="ARBA" id="ARBA00004123"/>
    </source>
</evidence>
<dbReference type="Proteomes" id="UP000591073">
    <property type="component" value="Unassembled WGS sequence"/>
</dbReference>
<accession>A0A7L0RIJ3</accession>
<evidence type="ECO:0000256" key="6">
    <source>
        <dbReference type="ARBA" id="ARBA00023242"/>
    </source>
</evidence>
<evidence type="ECO:0000313" key="11">
    <source>
        <dbReference type="EMBL" id="NXL29686.1"/>
    </source>
</evidence>
<evidence type="ECO:0000256" key="7">
    <source>
        <dbReference type="ARBA" id="ARBA00059634"/>
    </source>
</evidence>
<comment type="subcellular location">
    <subcellularLocation>
        <location evidence="1">Nucleus</location>
    </subcellularLocation>
</comment>
<dbReference type="AlphaFoldDB" id="A0A7L0RIJ3"/>
<keyword evidence="5" id="KW-0949">S-adenosyl-L-methionine</keyword>
<dbReference type="GO" id="GO:0008276">
    <property type="term" value="F:protein methyltransferase activity"/>
    <property type="evidence" value="ECO:0007669"/>
    <property type="project" value="InterPro"/>
</dbReference>
<comment type="function">
    <text evidence="7">Protein N-lysine methyltransferase. Trimethylates KIN at Lys-135 (in vitro).</text>
</comment>
<evidence type="ECO:0000256" key="10">
    <source>
        <dbReference type="ARBA" id="ARBA00068044"/>
    </source>
</evidence>
<comment type="subunit">
    <text evidence="9">Interacts with members of the heat shock protein 90 and 70 families; these proteins probably are methylation substrates.</text>
</comment>
<keyword evidence="12" id="KW-1185">Reference proteome</keyword>
<evidence type="ECO:0000256" key="3">
    <source>
        <dbReference type="ARBA" id="ARBA00022603"/>
    </source>
</evidence>
<dbReference type="FunFam" id="3.40.50.150:FF:000156">
    <property type="entry name" value="Methyltransferase like 22"/>
    <property type="match status" value="1"/>
</dbReference>
<dbReference type="InterPro" id="IPR038899">
    <property type="entry name" value="METTL22"/>
</dbReference>
<dbReference type="CDD" id="cd02440">
    <property type="entry name" value="AdoMet_MTases"/>
    <property type="match status" value="1"/>
</dbReference>
<keyword evidence="2" id="KW-0597">Phosphoprotein</keyword>
<comment type="caution">
    <text evidence="11">The sequence shown here is derived from an EMBL/GenBank/DDBJ whole genome shotgun (WGS) entry which is preliminary data.</text>
</comment>
<evidence type="ECO:0000256" key="4">
    <source>
        <dbReference type="ARBA" id="ARBA00022679"/>
    </source>
</evidence>
<dbReference type="Pfam" id="PF10294">
    <property type="entry name" value="Methyltransf_16"/>
    <property type="match status" value="1"/>
</dbReference>
<dbReference type="GO" id="GO:0032259">
    <property type="term" value="P:methylation"/>
    <property type="evidence" value="ECO:0007669"/>
    <property type="project" value="UniProtKB-KW"/>
</dbReference>
<feature type="non-terminal residue" evidence="11">
    <location>
        <position position="1"/>
    </location>
</feature>
<proteinExistence type="inferred from homology"/>
<keyword evidence="3" id="KW-0489">Methyltransferase</keyword>
<dbReference type="OrthoDB" id="46564at2759"/>
<dbReference type="InterPro" id="IPR019410">
    <property type="entry name" value="Methyltransf_16"/>
</dbReference>
<dbReference type="PANTHER" id="PTHR23108">
    <property type="entry name" value="METHYLTRANSFERASE-RELATED"/>
    <property type="match status" value="1"/>
</dbReference>
<evidence type="ECO:0000256" key="2">
    <source>
        <dbReference type="ARBA" id="ARBA00022553"/>
    </source>
</evidence>